<dbReference type="PANTHER" id="PTHR23416">
    <property type="entry name" value="SIALIC ACID SYNTHASE-RELATED"/>
    <property type="match status" value="1"/>
</dbReference>
<gene>
    <name evidence="1" type="ORF">WMO46_14150</name>
</gene>
<evidence type="ECO:0000313" key="2">
    <source>
        <dbReference type="Proteomes" id="UP001460202"/>
    </source>
</evidence>
<sequence length="244" mass="27785">MNILRRIIGKLRETHWRYRLQGSVVRVQGEMNVSNDGVVIRNSMIYVDKNSVLILHEGVRIEGIGLWVTNGGRVEIGAHSFLERSSNATKPEYIVNSGVLRVADHTKLAGQRLWIRYGGNIEVGQYTNVNPGSEIRADEKVLIGSYCQLSYNLRIWDTNTHCIYTLEERRWLTRNYFPRFGYEYERPRTAPVVIGDGTWIGERASIMKGTILGENVIIGYNTTVAGKHIPANKTVVQRIELKII</sequence>
<dbReference type="SUPFAM" id="SSF51161">
    <property type="entry name" value="Trimeric LpxA-like enzymes"/>
    <property type="match status" value="1"/>
</dbReference>
<dbReference type="Proteomes" id="UP001460202">
    <property type="component" value="Unassembled WGS sequence"/>
</dbReference>
<dbReference type="RefSeq" id="WP_129649902.1">
    <property type="nucleotide sequence ID" value="NZ_JBBMFL010000021.1"/>
</dbReference>
<protein>
    <submittedName>
        <fullName evidence="1">DapH/DapD/GlmU-related protein</fullName>
    </submittedName>
</protein>
<keyword evidence="2" id="KW-1185">Reference proteome</keyword>
<dbReference type="InterPro" id="IPR001451">
    <property type="entry name" value="Hexapep"/>
</dbReference>
<organism evidence="1 2">
    <name type="scientific">Alistipes intestinihominis</name>
    <dbReference type="NCBI Taxonomy" id="3133172"/>
    <lineage>
        <taxon>Bacteria</taxon>
        <taxon>Pseudomonadati</taxon>
        <taxon>Bacteroidota</taxon>
        <taxon>Bacteroidia</taxon>
        <taxon>Bacteroidales</taxon>
        <taxon>Rikenellaceae</taxon>
        <taxon>Alistipes</taxon>
    </lineage>
</organism>
<dbReference type="EMBL" id="JBBMFL010000021">
    <property type="protein sequence ID" value="MEQ2546086.1"/>
    <property type="molecule type" value="Genomic_DNA"/>
</dbReference>
<dbReference type="GeneID" id="78178443"/>
<evidence type="ECO:0000313" key="1">
    <source>
        <dbReference type="EMBL" id="MEQ2546086.1"/>
    </source>
</evidence>
<dbReference type="InterPro" id="IPR011004">
    <property type="entry name" value="Trimer_LpxA-like_sf"/>
</dbReference>
<name>A0ABV1H0Y0_9BACT</name>
<dbReference type="Gene3D" id="2.160.10.10">
    <property type="entry name" value="Hexapeptide repeat proteins"/>
    <property type="match status" value="1"/>
</dbReference>
<dbReference type="InterPro" id="IPR051159">
    <property type="entry name" value="Hexapeptide_acetyltransf"/>
</dbReference>
<accession>A0ABV1H0Y0</accession>
<reference evidence="1 2" key="1">
    <citation type="submission" date="2024-03" db="EMBL/GenBank/DDBJ databases">
        <title>Human intestinal bacterial collection.</title>
        <authorList>
            <person name="Pauvert C."/>
            <person name="Hitch T.C.A."/>
            <person name="Clavel T."/>
        </authorList>
    </citation>
    <scope>NUCLEOTIDE SEQUENCE [LARGE SCALE GENOMIC DNA]</scope>
    <source>
        <strain evidence="1 2">CLA-KB-H122</strain>
    </source>
</reference>
<proteinExistence type="predicted"/>
<comment type="caution">
    <text evidence="1">The sequence shown here is derived from an EMBL/GenBank/DDBJ whole genome shotgun (WGS) entry which is preliminary data.</text>
</comment>
<dbReference type="Pfam" id="PF00132">
    <property type="entry name" value="Hexapep"/>
    <property type="match status" value="1"/>
</dbReference>